<dbReference type="InterPro" id="IPR036318">
    <property type="entry name" value="FAD-bd_PCMH-like_sf"/>
</dbReference>
<evidence type="ECO:0000256" key="6">
    <source>
        <dbReference type="ARBA" id="ARBA00033418"/>
    </source>
</evidence>
<reference evidence="8" key="1">
    <citation type="submission" date="2021-12" db="EMBL/GenBank/DDBJ databases">
        <authorList>
            <person name="Zaccaron A."/>
            <person name="Stergiopoulos I."/>
        </authorList>
    </citation>
    <scope>NUCLEOTIDE SEQUENCE</scope>
    <source>
        <strain evidence="8">Race5_Kim</strain>
    </source>
</reference>
<sequence>MPTLVNWNDEIKFSVAKGKLKTPSSIEEVQEIVKEAHANHAKVKAIGAMHSITPCFVGSDIIVSTDKLNKILSIDKDHGTVTVQAGVSINQLCEYLKPLGYQPPVILEWGNFHYGAISGTHANDSSLADGAQVSSFVLGVKLVKSDGQLLEISETQNAQYLPAIRSHFGLFGVVCEVTLRIWPIRSLLFTYETQSIEKFTGDFEGQMQKLRSSADQSFALLFQNVDTILIQKRKFQDVDKRPPHPLTNSLESKAINLFTSLVLPATQALAGLQLSAKHAEGLSNFLVKGPLDALRGSEFVINPNDRGILYAEDDPNFEFHDWAFPEEKWPGMVRAYRELLDRFREERDFLITLPTIVYFIQKDDRSLLSRSRNSDMVVVDPEHHDPKDPRWKAFRKAFGELAIQHGGIPHINKTVEAAQIWYAKACDQEALKEYLELRKQFDPDGMFLNDFFEKLFEG</sequence>
<keyword evidence="5" id="KW-0560">Oxidoreductase</keyword>
<dbReference type="PROSITE" id="PS51387">
    <property type="entry name" value="FAD_PCMH"/>
    <property type="match status" value="1"/>
</dbReference>
<dbReference type="OrthoDB" id="371463at2759"/>
<evidence type="ECO:0000256" key="3">
    <source>
        <dbReference type="ARBA" id="ARBA00022630"/>
    </source>
</evidence>
<keyword evidence="3" id="KW-0285">Flavoprotein</keyword>
<gene>
    <name evidence="8" type="ORF">CLAFUR5_08886</name>
</gene>
<dbReference type="KEGG" id="ffu:CLAFUR5_08886"/>
<dbReference type="GO" id="GO:0003885">
    <property type="term" value="F:D-arabinono-1,4-lactone oxidase activity"/>
    <property type="evidence" value="ECO:0007669"/>
    <property type="project" value="UniProtKB-EC"/>
</dbReference>
<dbReference type="InterPro" id="IPR016169">
    <property type="entry name" value="FAD-bd_PCMH_sub2"/>
</dbReference>
<dbReference type="SUPFAM" id="SSF56176">
    <property type="entry name" value="FAD-binding/transporter-associated domain-like"/>
    <property type="match status" value="1"/>
</dbReference>
<dbReference type="InterPro" id="IPR016166">
    <property type="entry name" value="FAD-bd_PCMH"/>
</dbReference>
<protein>
    <recommendedName>
        <fullName evidence="2">D-arabinono-1,4-lactone oxidase</fullName>
        <ecNumber evidence="2">1.1.3.37</ecNumber>
    </recommendedName>
    <alternativeName>
        <fullName evidence="6">L-galactono-gamma-lactone oxidase</fullName>
    </alternativeName>
</protein>
<dbReference type="PIRSF" id="PIRSF000136">
    <property type="entry name" value="LGO_GLO"/>
    <property type="match status" value="1"/>
</dbReference>
<dbReference type="PANTHER" id="PTHR43762">
    <property type="entry name" value="L-GULONOLACTONE OXIDASE"/>
    <property type="match status" value="1"/>
</dbReference>
<name>A0A9Q8UTN4_PASFU</name>
<evidence type="ECO:0000313" key="9">
    <source>
        <dbReference type="Proteomes" id="UP000756132"/>
    </source>
</evidence>
<evidence type="ECO:0000313" key="8">
    <source>
        <dbReference type="EMBL" id="UJO21972.1"/>
    </source>
</evidence>
<keyword evidence="4" id="KW-0274">FAD</keyword>
<dbReference type="InterPro" id="IPR007173">
    <property type="entry name" value="ALO_C"/>
</dbReference>
<reference evidence="8" key="2">
    <citation type="journal article" date="2022" name="Microb. Genom.">
        <title>A chromosome-scale genome assembly of the tomato pathogen Cladosporium fulvum reveals a compartmentalized genome architecture and the presence of a dispensable chromosome.</title>
        <authorList>
            <person name="Zaccaron A.Z."/>
            <person name="Chen L.H."/>
            <person name="Samaras A."/>
            <person name="Stergiopoulos I."/>
        </authorList>
    </citation>
    <scope>NUCLEOTIDE SEQUENCE</scope>
    <source>
        <strain evidence="8">Race5_Kim</strain>
    </source>
</reference>
<comment type="pathway">
    <text evidence="1">Cofactor biosynthesis; D-erythroascorbate biosynthesis; dehydro-D-arabinono-1,4-lactone from D-arabinose: step 2/2.</text>
</comment>
<proteinExistence type="predicted"/>
<keyword evidence="9" id="KW-1185">Reference proteome</keyword>
<feature type="domain" description="FAD-binding PCMH-type" evidence="7">
    <location>
        <begin position="12"/>
        <end position="184"/>
    </location>
</feature>
<dbReference type="GO" id="GO:0071949">
    <property type="term" value="F:FAD binding"/>
    <property type="evidence" value="ECO:0007669"/>
    <property type="project" value="InterPro"/>
</dbReference>
<dbReference type="GO" id="GO:0016020">
    <property type="term" value="C:membrane"/>
    <property type="evidence" value="ECO:0007669"/>
    <property type="project" value="InterPro"/>
</dbReference>
<organism evidence="8 9">
    <name type="scientific">Passalora fulva</name>
    <name type="common">Tomato leaf mold</name>
    <name type="synonym">Cladosporium fulvum</name>
    <dbReference type="NCBI Taxonomy" id="5499"/>
    <lineage>
        <taxon>Eukaryota</taxon>
        <taxon>Fungi</taxon>
        <taxon>Dikarya</taxon>
        <taxon>Ascomycota</taxon>
        <taxon>Pezizomycotina</taxon>
        <taxon>Dothideomycetes</taxon>
        <taxon>Dothideomycetidae</taxon>
        <taxon>Mycosphaerellales</taxon>
        <taxon>Mycosphaerellaceae</taxon>
        <taxon>Fulvia</taxon>
    </lineage>
</organism>
<dbReference type="InterPro" id="IPR010031">
    <property type="entry name" value="FAD_lactone_oxidase-like"/>
</dbReference>
<dbReference type="RefSeq" id="XP_047766338.1">
    <property type="nucleotide sequence ID" value="XM_047908034.1"/>
</dbReference>
<dbReference type="PANTHER" id="PTHR43762:SF1">
    <property type="entry name" value="D-ARABINONO-1,4-LACTONE OXIDASE"/>
    <property type="match status" value="1"/>
</dbReference>
<dbReference type="AlphaFoldDB" id="A0A9Q8UTN4"/>
<dbReference type="Pfam" id="PF01565">
    <property type="entry name" value="FAD_binding_4"/>
    <property type="match status" value="1"/>
</dbReference>
<dbReference type="InterPro" id="IPR016167">
    <property type="entry name" value="FAD-bd_PCMH_sub1"/>
</dbReference>
<dbReference type="Pfam" id="PF04030">
    <property type="entry name" value="ALO"/>
    <property type="match status" value="1"/>
</dbReference>
<evidence type="ECO:0000256" key="4">
    <source>
        <dbReference type="ARBA" id="ARBA00022827"/>
    </source>
</evidence>
<evidence type="ECO:0000256" key="1">
    <source>
        <dbReference type="ARBA" id="ARBA00005083"/>
    </source>
</evidence>
<dbReference type="Proteomes" id="UP000756132">
    <property type="component" value="Chromosome 9"/>
</dbReference>
<dbReference type="Gene3D" id="3.30.465.10">
    <property type="match status" value="1"/>
</dbReference>
<dbReference type="InterPro" id="IPR006094">
    <property type="entry name" value="Oxid_FAD_bind_N"/>
</dbReference>
<dbReference type="InterPro" id="IPR016164">
    <property type="entry name" value="FAD-linked_Oxase-like_C"/>
</dbReference>
<dbReference type="EC" id="1.1.3.37" evidence="2"/>
<dbReference type="Gene3D" id="3.30.43.10">
    <property type="entry name" value="Uridine Diphospho-n-acetylenolpyruvylglucosamine Reductase, domain 2"/>
    <property type="match status" value="1"/>
</dbReference>
<evidence type="ECO:0000256" key="5">
    <source>
        <dbReference type="ARBA" id="ARBA00023002"/>
    </source>
</evidence>
<evidence type="ECO:0000259" key="7">
    <source>
        <dbReference type="PROSITE" id="PS51387"/>
    </source>
</evidence>
<dbReference type="OMA" id="YDWVFPE"/>
<dbReference type="EMBL" id="CP090171">
    <property type="protein sequence ID" value="UJO21972.1"/>
    <property type="molecule type" value="Genomic_DNA"/>
</dbReference>
<accession>A0A9Q8UTN4</accession>
<dbReference type="GeneID" id="71988764"/>
<dbReference type="SUPFAM" id="SSF55103">
    <property type="entry name" value="FAD-linked oxidases, C-terminal domain"/>
    <property type="match status" value="1"/>
</dbReference>
<dbReference type="Gene3D" id="3.30.70.2520">
    <property type="match status" value="1"/>
</dbReference>
<evidence type="ECO:0000256" key="2">
    <source>
        <dbReference type="ARBA" id="ARBA00013136"/>
    </source>
</evidence>